<evidence type="ECO:0000256" key="1">
    <source>
        <dbReference type="ARBA" id="ARBA00001445"/>
    </source>
</evidence>
<proteinExistence type="predicted"/>
<feature type="region of interest" description="Disordered" evidence="4">
    <location>
        <begin position="1033"/>
        <end position="1053"/>
    </location>
</feature>
<dbReference type="EC" id="3.2.1.40" evidence="2"/>
<dbReference type="Proteomes" id="UP000317429">
    <property type="component" value="Chromosome"/>
</dbReference>
<dbReference type="Gene3D" id="1.50.10.10">
    <property type="match status" value="1"/>
</dbReference>
<dbReference type="Pfam" id="PF25788">
    <property type="entry name" value="Ig_Rha78A_N"/>
    <property type="match status" value="1"/>
</dbReference>
<keyword evidence="11" id="KW-1185">Reference proteome</keyword>
<dbReference type="RefSeq" id="WP_145283835.1">
    <property type="nucleotide sequence ID" value="NZ_CP036291.1"/>
</dbReference>
<evidence type="ECO:0000313" key="11">
    <source>
        <dbReference type="Proteomes" id="UP000317429"/>
    </source>
</evidence>
<gene>
    <name evidence="10" type="ORF">Pla175_20550</name>
</gene>
<dbReference type="InterPro" id="IPR035398">
    <property type="entry name" value="Bac_rhamnosid_C"/>
</dbReference>
<dbReference type="Gene3D" id="2.60.120.260">
    <property type="entry name" value="Galactose-binding domain-like"/>
    <property type="match status" value="3"/>
</dbReference>
<dbReference type="OrthoDB" id="9761045at2"/>
<feature type="chain" id="PRO_5021789906" description="alpha-L-rhamnosidase" evidence="5">
    <location>
        <begin position="28"/>
        <end position="1073"/>
    </location>
</feature>
<dbReference type="Gene3D" id="2.60.420.10">
    <property type="entry name" value="Maltose phosphorylase, domain 3"/>
    <property type="match status" value="1"/>
</dbReference>
<dbReference type="EMBL" id="CP036291">
    <property type="protein sequence ID" value="QDU88675.1"/>
    <property type="molecule type" value="Genomic_DNA"/>
</dbReference>
<evidence type="ECO:0000256" key="2">
    <source>
        <dbReference type="ARBA" id="ARBA00012652"/>
    </source>
</evidence>
<evidence type="ECO:0000313" key="10">
    <source>
        <dbReference type="EMBL" id="QDU88675.1"/>
    </source>
</evidence>
<dbReference type="InterPro" id="IPR013737">
    <property type="entry name" value="Bac_rhamnosid_N"/>
</dbReference>
<evidence type="ECO:0000259" key="7">
    <source>
        <dbReference type="Pfam" id="PF08531"/>
    </source>
</evidence>
<dbReference type="GO" id="GO:0030596">
    <property type="term" value="F:alpha-L-rhamnosidase activity"/>
    <property type="evidence" value="ECO:0007669"/>
    <property type="project" value="UniProtKB-EC"/>
</dbReference>
<dbReference type="PIRSF" id="PIRSF010631">
    <property type="entry name" value="A-rhamnsds"/>
    <property type="match status" value="1"/>
</dbReference>
<dbReference type="PANTHER" id="PTHR33307:SF6">
    <property type="entry name" value="ALPHA-RHAMNOSIDASE (EUROFUNG)-RELATED"/>
    <property type="match status" value="1"/>
</dbReference>
<dbReference type="InterPro" id="IPR035396">
    <property type="entry name" value="Bac_rhamnosid6H"/>
</dbReference>
<dbReference type="InterPro" id="IPR013783">
    <property type="entry name" value="Ig-like_fold"/>
</dbReference>
<dbReference type="SUPFAM" id="SSF48208">
    <property type="entry name" value="Six-hairpin glycosidases"/>
    <property type="match status" value="1"/>
</dbReference>
<dbReference type="Pfam" id="PF17390">
    <property type="entry name" value="Bac_rhamnosid_C"/>
    <property type="match status" value="1"/>
</dbReference>
<dbReference type="InterPro" id="IPR008902">
    <property type="entry name" value="Rhamnosid_concanavalin"/>
</dbReference>
<dbReference type="AlphaFoldDB" id="A0A518DB21"/>
<reference evidence="10 11" key="1">
    <citation type="submission" date="2019-02" db="EMBL/GenBank/DDBJ databases">
        <title>Deep-cultivation of Planctomycetes and their phenomic and genomic characterization uncovers novel biology.</title>
        <authorList>
            <person name="Wiegand S."/>
            <person name="Jogler M."/>
            <person name="Boedeker C."/>
            <person name="Pinto D."/>
            <person name="Vollmers J."/>
            <person name="Rivas-Marin E."/>
            <person name="Kohn T."/>
            <person name="Peeters S.H."/>
            <person name="Heuer A."/>
            <person name="Rast P."/>
            <person name="Oberbeckmann S."/>
            <person name="Bunk B."/>
            <person name="Jeske O."/>
            <person name="Meyerdierks A."/>
            <person name="Storesund J.E."/>
            <person name="Kallscheuer N."/>
            <person name="Luecker S."/>
            <person name="Lage O.M."/>
            <person name="Pohl T."/>
            <person name="Merkel B.J."/>
            <person name="Hornburger P."/>
            <person name="Mueller R.-W."/>
            <person name="Bruemmer F."/>
            <person name="Labrenz M."/>
            <person name="Spormann A.M."/>
            <person name="Op den Camp H."/>
            <person name="Overmann J."/>
            <person name="Amann R."/>
            <person name="Jetten M.S.M."/>
            <person name="Mascher T."/>
            <person name="Medema M.H."/>
            <person name="Devos D.P."/>
            <person name="Kaster A.-K."/>
            <person name="Ovreas L."/>
            <person name="Rohde M."/>
            <person name="Galperin M.Y."/>
            <person name="Jogler C."/>
        </authorList>
    </citation>
    <scope>NUCLEOTIDE SEQUENCE [LARGE SCALE GENOMIC DNA]</scope>
    <source>
        <strain evidence="10 11">Pla175</strain>
    </source>
</reference>
<dbReference type="Gene3D" id="2.60.40.10">
    <property type="entry name" value="Immunoglobulins"/>
    <property type="match status" value="1"/>
</dbReference>
<evidence type="ECO:0000256" key="3">
    <source>
        <dbReference type="ARBA" id="ARBA00022801"/>
    </source>
</evidence>
<dbReference type="Pfam" id="PF17389">
    <property type="entry name" value="Bac_rhamnosid6H"/>
    <property type="match status" value="1"/>
</dbReference>
<dbReference type="KEGG" id="pnd:Pla175_20550"/>
<feature type="domain" description="Alpha-L-rhamnosidase C-terminal" evidence="9">
    <location>
        <begin position="969"/>
        <end position="1038"/>
    </location>
</feature>
<feature type="domain" description="Alpha-L-rhamnosidase six-hairpin glycosidase" evidence="8">
    <location>
        <begin position="631"/>
        <end position="967"/>
    </location>
</feature>
<evidence type="ECO:0000259" key="8">
    <source>
        <dbReference type="Pfam" id="PF17389"/>
    </source>
</evidence>
<evidence type="ECO:0000259" key="6">
    <source>
        <dbReference type="Pfam" id="PF05592"/>
    </source>
</evidence>
<sequence length="1073" mass="117912" precursor="true">MVSPVFARAALGCFSTCLIAAASTTYAAGGLNAERLRCEHRTAPLGVDVARPSLSWIVTSEARDQRQTAYQVQVASTPKKLSAGQPDLWDSGRVESDETLAVRYAGKPLKTNQRCFWRVRVWDRDGQASEFSDATQWTTGLLSPSDWQGDWIGFDAGRTDSRPDAPLDGASWIWAPPGGDGKPRNGSHGFAARFDLPADARVESAEAVMYGDDSVRMFINGDEANCGIRGGKPFTVDVSHLLRPGMNQIRLLCANKSPKSAGVIAKLTVTTDHGGRVLLTNKDWAWVDAPKADWETGDDEPNFDQTAAAVAEYGKGPWGKVGPAVPLLPPPACLRADFGVDRPVKRAIVYAAVLGDCELRLNGERVSEDYFPSGWTDYTKRVYYRAYDVTKLIRQGQNAAAVVLADGWYSGHIGWGVNTPARDHYAEHPRFAGQLVLQFEDGGEEVLATGADWVASTGGTREADFLQGETFVAEAEPQGWDAPGFDDSGWSPVEVGADVDPVVQWHPAQPVRELETFEPVEVTEPTPGAYVLNLGQNFAGVPRIRVKGAKPGQVIKLRFAERLNPDGTVYLTNMRTARATDTYVCRGDTEETWQPRHTFHGFQYIEVRGLGHAPSSDEIVGVALSSDTPAVGSFECSDAMLNQLVSNVYWTQRMNFIDIPTDCPQRDERLGWTGDAQVYIGTACLNCDVQAFFGKWMQDMLDSQRADGQFPMISPTKVAGDDGGPAWADAGVICPMQLYETYGDRELLARQYPSMKRFVEFCRGRSKDGVLPPDQFHCFGDWLSVNADTPKDVIYTAYYAQSTRLTAEAAEILGFSTDAKELRALHKRIKQAFQKKFVKDGGRIEGDTQCCYALALAYGLVDGKDRQAASRYLVEDIKKRGGRLSTGFIGTKDLMLVLSKIGRQDVAYDLLFSDKFPGWGFSIKQGATSIWERWDGWTPEQGFQSAGMNSFAHYSFGAVYRWMVENIGGIRPTSPGYATLTIAPEVTDRLEWAKTSYDSVRGPIASDWRREEGRFLLNVSVPANTTAQLRLPKGASADGLTESGKPWGTSRDEDGVTVLEIGSGDYRFEAPMK</sequence>
<keyword evidence="5" id="KW-0732">Signal</keyword>
<evidence type="ECO:0000256" key="5">
    <source>
        <dbReference type="SAM" id="SignalP"/>
    </source>
</evidence>
<feature type="signal peptide" evidence="5">
    <location>
        <begin position="1"/>
        <end position="27"/>
    </location>
</feature>
<feature type="domain" description="Bacterial alpha-L-rhamnosidase N-terminal" evidence="7">
    <location>
        <begin position="344"/>
        <end position="513"/>
    </location>
</feature>
<keyword evidence="3" id="KW-0378">Hydrolase</keyword>
<feature type="domain" description="Alpha-L-rhamnosidase concanavalin-like" evidence="6">
    <location>
        <begin position="526"/>
        <end position="623"/>
    </location>
</feature>
<accession>A0A518DB21</accession>
<dbReference type="PANTHER" id="PTHR33307">
    <property type="entry name" value="ALPHA-RHAMNOSIDASE (EUROFUNG)"/>
    <property type="match status" value="1"/>
</dbReference>
<protein>
    <recommendedName>
        <fullName evidence="2">alpha-L-rhamnosidase</fullName>
        <ecNumber evidence="2">3.2.1.40</ecNumber>
    </recommendedName>
</protein>
<organism evidence="10 11">
    <name type="scientific">Pirellulimonas nuda</name>
    <dbReference type="NCBI Taxonomy" id="2528009"/>
    <lineage>
        <taxon>Bacteria</taxon>
        <taxon>Pseudomonadati</taxon>
        <taxon>Planctomycetota</taxon>
        <taxon>Planctomycetia</taxon>
        <taxon>Pirellulales</taxon>
        <taxon>Lacipirellulaceae</taxon>
        <taxon>Pirellulimonas</taxon>
    </lineage>
</organism>
<evidence type="ECO:0000256" key="4">
    <source>
        <dbReference type="SAM" id="MobiDB-lite"/>
    </source>
</evidence>
<comment type="catalytic activity">
    <reaction evidence="1">
        <text>Hydrolysis of terminal non-reducing alpha-L-rhamnose residues in alpha-L-rhamnosides.</text>
        <dbReference type="EC" id="3.2.1.40"/>
    </reaction>
</comment>
<dbReference type="Pfam" id="PF05592">
    <property type="entry name" value="Bac_rhamnosid"/>
    <property type="match status" value="1"/>
</dbReference>
<dbReference type="InterPro" id="IPR012341">
    <property type="entry name" value="6hp_glycosidase-like_sf"/>
</dbReference>
<evidence type="ECO:0000259" key="9">
    <source>
        <dbReference type="Pfam" id="PF17390"/>
    </source>
</evidence>
<dbReference type="Pfam" id="PF08531">
    <property type="entry name" value="Bac_rhamnosid_N"/>
    <property type="match status" value="1"/>
</dbReference>
<name>A0A518DB21_9BACT</name>
<dbReference type="InterPro" id="IPR016007">
    <property type="entry name" value="Alpha_rhamnosid"/>
</dbReference>
<dbReference type="GO" id="GO:0005975">
    <property type="term" value="P:carbohydrate metabolic process"/>
    <property type="evidence" value="ECO:0007669"/>
    <property type="project" value="InterPro"/>
</dbReference>
<dbReference type="InterPro" id="IPR008928">
    <property type="entry name" value="6-hairpin_glycosidase_sf"/>
</dbReference>